<keyword evidence="4" id="KW-1185">Reference proteome</keyword>
<evidence type="ECO:0008006" key="5">
    <source>
        <dbReference type="Google" id="ProtNLM"/>
    </source>
</evidence>
<comment type="caution">
    <text evidence="3">The sequence shown here is derived from an EMBL/GenBank/DDBJ whole genome shotgun (WGS) entry which is preliminary data.</text>
</comment>
<protein>
    <recommendedName>
        <fullName evidence="5">Tripartite tricarboxylate transporter substrate binding protein</fullName>
    </recommendedName>
</protein>
<gene>
    <name evidence="3" type="ORF">DFH01_00985</name>
</gene>
<dbReference type="Proteomes" id="UP000245765">
    <property type="component" value="Unassembled WGS sequence"/>
</dbReference>
<dbReference type="InterPro" id="IPR042100">
    <property type="entry name" value="Bug_dom1"/>
</dbReference>
<dbReference type="Gene3D" id="3.40.190.10">
    <property type="entry name" value="Periplasmic binding protein-like II"/>
    <property type="match status" value="1"/>
</dbReference>
<proteinExistence type="inferred from homology"/>
<dbReference type="AlphaFoldDB" id="A0A317FHS4"/>
<evidence type="ECO:0000256" key="1">
    <source>
        <dbReference type="ARBA" id="ARBA00006987"/>
    </source>
</evidence>
<evidence type="ECO:0000256" key="2">
    <source>
        <dbReference type="SAM" id="MobiDB-lite"/>
    </source>
</evidence>
<dbReference type="Gene3D" id="3.40.190.150">
    <property type="entry name" value="Bordetella uptake gene, domain 1"/>
    <property type="match status" value="1"/>
</dbReference>
<dbReference type="CDD" id="cd13578">
    <property type="entry name" value="PBP2_Bug27"/>
    <property type="match status" value="1"/>
</dbReference>
<dbReference type="PANTHER" id="PTHR42928">
    <property type="entry name" value="TRICARBOXYLATE-BINDING PROTEIN"/>
    <property type="match status" value="1"/>
</dbReference>
<dbReference type="EMBL" id="QGNA01000001">
    <property type="protein sequence ID" value="PWS37922.1"/>
    <property type="molecule type" value="Genomic_DNA"/>
</dbReference>
<evidence type="ECO:0000313" key="4">
    <source>
        <dbReference type="Proteomes" id="UP000245765"/>
    </source>
</evidence>
<accession>A0A317FHS4</accession>
<evidence type="ECO:0000313" key="3">
    <source>
        <dbReference type="EMBL" id="PWS37922.1"/>
    </source>
</evidence>
<reference evidence="4" key="1">
    <citation type="submission" date="2018-05" db="EMBL/GenBank/DDBJ databases">
        <authorList>
            <person name="Du Z."/>
            <person name="Wang X."/>
        </authorList>
    </citation>
    <scope>NUCLEOTIDE SEQUENCE [LARGE SCALE GENOMIC DNA]</scope>
    <source>
        <strain evidence="4">CQN31</strain>
    </source>
</reference>
<organism evidence="3 4">
    <name type="scientific">Falsiroseomonas bella</name>
    <dbReference type="NCBI Taxonomy" id="2184016"/>
    <lineage>
        <taxon>Bacteria</taxon>
        <taxon>Pseudomonadati</taxon>
        <taxon>Pseudomonadota</taxon>
        <taxon>Alphaproteobacteria</taxon>
        <taxon>Acetobacterales</taxon>
        <taxon>Roseomonadaceae</taxon>
        <taxon>Falsiroseomonas</taxon>
    </lineage>
</organism>
<feature type="region of interest" description="Disordered" evidence="2">
    <location>
        <begin position="1"/>
        <end position="35"/>
    </location>
</feature>
<dbReference type="PANTHER" id="PTHR42928:SF5">
    <property type="entry name" value="BLR1237 PROTEIN"/>
    <property type="match status" value="1"/>
</dbReference>
<feature type="compositionally biased region" description="Basic and acidic residues" evidence="2">
    <location>
        <begin position="26"/>
        <end position="35"/>
    </location>
</feature>
<sequence>MLARWSADPRPPRGFRPSAATGQAPESRRKLPDGRNRMIRRRQLSALLPAGLALAAVRPAAAQSDYPNRSIRLIVGFAAGGGTDLTARTMQPKMQQLLGQSIVIDNRPGAGGNLATELTVRAAPDGYTLLMGTIAALAINPTLHTNLSFNPQTDLTPISQAGSILNVLVVPADRPWRSTAELIAAAKERPDTITYGSSGVGGAGHLAGALLDQMAGIKTVHVPYRGGGPLMTDLVGGKIDYAFSTAPTAIPQIEAGKLRALAVPTLQRSPLMPQVPTVAETLPGYEVGNWYALVGPKGLPQPIVDRLAAAMRATLEDPEVRRHLATHGVEPTPSTPAELARFIRDETAKWAPIVRASGASTN</sequence>
<dbReference type="InterPro" id="IPR005064">
    <property type="entry name" value="BUG"/>
</dbReference>
<dbReference type="SUPFAM" id="SSF53850">
    <property type="entry name" value="Periplasmic binding protein-like II"/>
    <property type="match status" value="1"/>
</dbReference>
<dbReference type="PIRSF" id="PIRSF017082">
    <property type="entry name" value="YflP"/>
    <property type="match status" value="1"/>
</dbReference>
<dbReference type="Pfam" id="PF03401">
    <property type="entry name" value="TctC"/>
    <property type="match status" value="1"/>
</dbReference>
<comment type="similarity">
    <text evidence="1">Belongs to the UPF0065 (bug) family.</text>
</comment>
<name>A0A317FHS4_9PROT</name>